<dbReference type="InterPro" id="IPR011257">
    <property type="entry name" value="DNA_glycosylase"/>
</dbReference>
<keyword evidence="7" id="KW-1185">Reference proteome</keyword>
<keyword evidence="6" id="KW-0456">Lyase</keyword>
<dbReference type="InterPro" id="IPR003265">
    <property type="entry name" value="HhH-GPD_domain"/>
</dbReference>
<dbReference type="GO" id="GO:0140078">
    <property type="term" value="F:class I DNA-(apurinic or apyrimidinic site) endonuclease activity"/>
    <property type="evidence" value="ECO:0007669"/>
    <property type="project" value="UniProtKB-EC"/>
</dbReference>
<feature type="domain" description="HhH-GPD" evidence="5">
    <location>
        <begin position="39"/>
        <end position="203"/>
    </location>
</feature>
<dbReference type="RefSeq" id="WP_076344600.1">
    <property type="nucleotide sequence ID" value="NZ_CP019082.1"/>
</dbReference>
<keyword evidence="2" id="KW-0479">Metal-binding</keyword>
<dbReference type="GO" id="GO:0051539">
    <property type="term" value="F:4 iron, 4 sulfur cluster binding"/>
    <property type="evidence" value="ECO:0007669"/>
    <property type="project" value="UniProtKB-KW"/>
</dbReference>
<accession>A0A1U7CML0</accession>
<dbReference type="OrthoDB" id="9802365at2"/>
<dbReference type="GO" id="GO:0046872">
    <property type="term" value="F:metal ion binding"/>
    <property type="evidence" value="ECO:0007669"/>
    <property type="project" value="UniProtKB-KW"/>
</dbReference>
<evidence type="ECO:0000256" key="3">
    <source>
        <dbReference type="ARBA" id="ARBA00023004"/>
    </source>
</evidence>
<keyword evidence="6" id="KW-0255">Endonuclease</keyword>
<dbReference type="CDD" id="cd00056">
    <property type="entry name" value="ENDO3c"/>
    <property type="match status" value="1"/>
</dbReference>
<dbReference type="STRING" id="1387353.BSF38_01623"/>
<dbReference type="EC" id="4.2.99.18" evidence="6"/>
<dbReference type="GO" id="GO:0006284">
    <property type="term" value="P:base-excision repair"/>
    <property type="evidence" value="ECO:0007669"/>
    <property type="project" value="InterPro"/>
</dbReference>
<keyword evidence="6" id="KW-0378">Hydrolase</keyword>
<organism evidence="6 7">
    <name type="scientific">Paludisphaera borealis</name>
    <dbReference type="NCBI Taxonomy" id="1387353"/>
    <lineage>
        <taxon>Bacteria</taxon>
        <taxon>Pseudomonadati</taxon>
        <taxon>Planctomycetota</taxon>
        <taxon>Planctomycetia</taxon>
        <taxon>Isosphaerales</taxon>
        <taxon>Isosphaeraceae</taxon>
        <taxon>Paludisphaera</taxon>
    </lineage>
</organism>
<dbReference type="PANTHER" id="PTHR10359:SF19">
    <property type="entry name" value="DNA REPAIR GLYCOSYLASE MJ1434-RELATED"/>
    <property type="match status" value="1"/>
</dbReference>
<evidence type="ECO:0000256" key="4">
    <source>
        <dbReference type="ARBA" id="ARBA00023014"/>
    </source>
</evidence>
<dbReference type="AlphaFoldDB" id="A0A1U7CML0"/>
<evidence type="ECO:0000259" key="5">
    <source>
        <dbReference type="SMART" id="SM00478"/>
    </source>
</evidence>
<dbReference type="EMBL" id="CP019082">
    <property type="protein sequence ID" value="APW60157.1"/>
    <property type="molecule type" value="Genomic_DNA"/>
</dbReference>
<keyword evidence="1" id="KW-0004">4Fe-4S</keyword>
<dbReference type="KEGG" id="pbor:BSF38_01623"/>
<dbReference type="Proteomes" id="UP000186309">
    <property type="component" value="Chromosome"/>
</dbReference>
<keyword evidence="6" id="KW-0540">Nuclease</keyword>
<dbReference type="SMART" id="SM00478">
    <property type="entry name" value="ENDO3c"/>
    <property type="match status" value="1"/>
</dbReference>
<dbReference type="PANTHER" id="PTHR10359">
    <property type="entry name" value="A/G-SPECIFIC ADENINE GLYCOSYLASE/ENDONUCLEASE III"/>
    <property type="match status" value="1"/>
</dbReference>
<reference evidence="7" key="1">
    <citation type="submission" date="2016-12" db="EMBL/GenBank/DDBJ databases">
        <title>Comparative genomics of four Isosphaeraceae planctomycetes: a common pool of plasmids and glycoside hydrolase genes.</title>
        <authorList>
            <person name="Ivanova A."/>
        </authorList>
    </citation>
    <scope>NUCLEOTIDE SEQUENCE [LARGE SCALE GENOMIC DNA]</scope>
    <source>
        <strain evidence="7">PX4</strain>
    </source>
</reference>
<name>A0A1U7CML0_9BACT</name>
<dbReference type="SUPFAM" id="SSF48150">
    <property type="entry name" value="DNA-glycosylase"/>
    <property type="match status" value="1"/>
</dbReference>
<sequence length="232" mass="24829">MPTLTEAYPTIARALAAPTGRRAASFPRSDPFPALVGFAASRTGDSKTALRLQAALDDAGLSDSTFLATADPAEVVDLLREARLDPPIKTIRLLQRLASWYEGHRESLEGGAGEPLEFPSAWRDELAAINGIGRATADAIALHVFGAATYPVDRPVYRILFRHGWIDATADYDDVSQRLIDAADANPSALSALSNALTDVGKRFCRPASPACEKCPLRTVLPPDGPLALHDE</sequence>
<dbReference type="Gene3D" id="1.10.1670.10">
    <property type="entry name" value="Helix-hairpin-Helix base-excision DNA repair enzymes (C-terminal)"/>
    <property type="match status" value="1"/>
</dbReference>
<keyword evidence="4" id="KW-0411">Iron-sulfur</keyword>
<protein>
    <submittedName>
        <fullName evidence="6">Endonuclease III</fullName>
        <ecNumber evidence="6">4.2.99.18</ecNumber>
    </submittedName>
</protein>
<dbReference type="InterPro" id="IPR023170">
    <property type="entry name" value="HhH_base_excis_C"/>
</dbReference>
<evidence type="ECO:0000313" key="6">
    <source>
        <dbReference type="EMBL" id="APW60157.1"/>
    </source>
</evidence>
<gene>
    <name evidence="6" type="primary">nth_3</name>
    <name evidence="6" type="ORF">BSF38_01623</name>
</gene>
<keyword evidence="3" id="KW-0408">Iron</keyword>
<evidence type="ECO:0000313" key="7">
    <source>
        <dbReference type="Proteomes" id="UP000186309"/>
    </source>
</evidence>
<evidence type="ECO:0000256" key="1">
    <source>
        <dbReference type="ARBA" id="ARBA00022485"/>
    </source>
</evidence>
<proteinExistence type="predicted"/>
<evidence type="ECO:0000256" key="2">
    <source>
        <dbReference type="ARBA" id="ARBA00022723"/>
    </source>
</evidence>
<dbReference type="Gene3D" id="1.10.340.30">
    <property type="entry name" value="Hypothetical protein, domain 2"/>
    <property type="match status" value="1"/>
</dbReference>